<dbReference type="Proteomes" id="UP001596298">
    <property type="component" value="Unassembled WGS sequence"/>
</dbReference>
<evidence type="ECO:0000313" key="2">
    <source>
        <dbReference type="Proteomes" id="UP001596298"/>
    </source>
</evidence>
<accession>A0ABW2AGT8</accession>
<proteinExistence type="predicted"/>
<name>A0ABW2AGT8_9MICO</name>
<sequence>MAYLARTLKVQGVVVVAIPDVPGKAGQPPRYGARQFEMFAPIPTNFLNYVRTVSVVRDGSRWRFDVNGTVQDFEDIEAYKRRRIADRLSATMLADYAAALGLRPFDQNFFSGPSVLVRNSATPPPDAVVSSLRDAQKRAGIVPAK</sequence>
<keyword evidence="2" id="KW-1185">Reference proteome</keyword>
<protein>
    <submittedName>
        <fullName evidence="1">Uncharacterized protein</fullName>
    </submittedName>
</protein>
<organism evidence="1 2">
    <name type="scientific">Flexivirga alba</name>
    <dbReference type="NCBI Taxonomy" id="702742"/>
    <lineage>
        <taxon>Bacteria</taxon>
        <taxon>Bacillati</taxon>
        <taxon>Actinomycetota</taxon>
        <taxon>Actinomycetes</taxon>
        <taxon>Micrococcales</taxon>
        <taxon>Dermacoccaceae</taxon>
        <taxon>Flexivirga</taxon>
    </lineage>
</organism>
<evidence type="ECO:0000313" key="1">
    <source>
        <dbReference type="EMBL" id="MFC6706021.1"/>
    </source>
</evidence>
<gene>
    <name evidence="1" type="ORF">ACFQDH_12310</name>
</gene>
<comment type="caution">
    <text evidence="1">The sequence shown here is derived from an EMBL/GenBank/DDBJ whole genome shotgun (WGS) entry which is preliminary data.</text>
</comment>
<reference evidence="2" key="1">
    <citation type="journal article" date="2019" name="Int. J. Syst. Evol. Microbiol.">
        <title>The Global Catalogue of Microorganisms (GCM) 10K type strain sequencing project: providing services to taxonomists for standard genome sequencing and annotation.</title>
        <authorList>
            <consortium name="The Broad Institute Genomics Platform"/>
            <consortium name="The Broad Institute Genome Sequencing Center for Infectious Disease"/>
            <person name="Wu L."/>
            <person name="Ma J."/>
        </authorList>
    </citation>
    <scope>NUCLEOTIDE SEQUENCE [LARGE SCALE GENOMIC DNA]</scope>
    <source>
        <strain evidence="2">CCUG 58127</strain>
    </source>
</reference>
<dbReference type="EMBL" id="JBHSWH010000001">
    <property type="protein sequence ID" value="MFC6706021.1"/>
    <property type="molecule type" value="Genomic_DNA"/>
</dbReference>